<feature type="compositionally biased region" description="Gly residues" evidence="1">
    <location>
        <begin position="255"/>
        <end position="268"/>
    </location>
</feature>
<evidence type="ECO:0000256" key="1">
    <source>
        <dbReference type="SAM" id="MobiDB-lite"/>
    </source>
</evidence>
<sequence length="300" mass="30813">MRNTKLFLLASAYTLASATTISEAADKKLACISSRAAEIASAASSCAGTSQSTLHTCISDLTSLSNLQKCFTDAGCPTTAAQWALSHCKEQAEEENNISPDLRRRQPAPLAAMPTPVLPNLVPLFGRAATSEPSPSPCFTETMTSITSCTTNDGGSKSCFPTTSPSAICRPDLICKIDGQGNPSCMNKHSDMTLAGIIIAIVFACALVVSIAGICFFCCKERKEQDRLVKAAEAAKIAKEAKAATAASKRPGKSVTGGVGEIGGGGASQGQPLMYEGGDVGAGSQQGGGYGSAANPFSDR</sequence>
<reference evidence="4" key="2">
    <citation type="submission" date="2023-05" db="EMBL/GenBank/DDBJ databases">
        <authorList>
            <consortium name="Lawrence Berkeley National Laboratory"/>
            <person name="Steindorff A."/>
            <person name="Hensen N."/>
            <person name="Bonometti L."/>
            <person name="Westerberg I."/>
            <person name="Brannstrom I.O."/>
            <person name="Guillou S."/>
            <person name="Cros-Aarteil S."/>
            <person name="Calhoun S."/>
            <person name="Haridas S."/>
            <person name="Kuo A."/>
            <person name="Mondo S."/>
            <person name="Pangilinan J."/>
            <person name="Riley R."/>
            <person name="Labutti K."/>
            <person name="Andreopoulos B."/>
            <person name="Lipzen A."/>
            <person name="Chen C."/>
            <person name="Yanf M."/>
            <person name="Daum C."/>
            <person name="Ng V."/>
            <person name="Clum A."/>
            <person name="Ohm R."/>
            <person name="Martin F."/>
            <person name="Silar P."/>
            <person name="Natvig D."/>
            <person name="Lalanne C."/>
            <person name="Gautier V."/>
            <person name="Ament-Velasquez S.L."/>
            <person name="Kruys A."/>
            <person name="Hutchinson M.I."/>
            <person name="Powell A.J."/>
            <person name="Barry K."/>
            <person name="Miller A.N."/>
            <person name="Grigoriev I.V."/>
            <person name="Debuchy R."/>
            <person name="Gladieux P."/>
            <person name="Thoren M.H."/>
            <person name="Johannesson H."/>
        </authorList>
    </citation>
    <scope>NUCLEOTIDE SEQUENCE</scope>
    <source>
        <strain evidence="4">CBS 990.96</strain>
    </source>
</reference>
<accession>A0AAN7BPJ7</accession>
<proteinExistence type="predicted"/>
<keyword evidence="2" id="KW-1133">Transmembrane helix</keyword>
<keyword evidence="3" id="KW-0732">Signal</keyword>
<evidence type="ECO:0000313" key="4">
    <source>
        <dbReference type="EMBL" id="KAK4227159.1"/>
    </source>
</evidence>
<feature type="chain" id="PRO_5042812152" description="Extracellular membrane protein CFEM domain-containing protein" evidence="3">
    <location>
        <begin position="19"/>
        <end position="300"/>
    </location>
</feature>
<organism evidence="4 5">
    <name type="scientific">Podospora fimiseda</name>
    <dbReference type="NCBI Taxonomy" id="252190"/>
    <lineage>
        <taxon>Eukaryota</taxon>
        <taxon>Fungi</taxon>
        <taxon>Dikarya</taxon>
        <taxon>Ascomycota</taxon>
        <taxon>Pezizomycotina</taxon>
        <taxon>Sordariomycetes</taxon>
        <taxon>Sordariomycetidae</taxon>
        <taxon>Sordariales</taxon>
        <taxon>Podosporaceae</taxon>
        <taxon>Podospora</taxon>
    </lineage>
</organism>
<evidence type="ECO:0000256" key="3">
    <source>
        <dbReference type="SAM" id="SignalP"/>
    </source>
</evidence>
<feature type="transmembrane region" description="Helical" evidence="2">
    <location>
        <begin position="194"/>
        <end position="219"/>
    </location>
</feature>
<protein>
    <recommendedName>
        <fullName evidence="6">Extracellular membrane protein CFEM domain-containing protein</fullName>
    </recommendedName>
</protein>
<dbReference type="Proteomes" id="UP001301958">
    <property type="component" value="Unassembled WGS sequence"/>
</dbReference>
<keyword evidence="2" id="KW-0472">Membrane</keyword>
<evidence type="ECO:0008006" key="6">
    <source>
        <dbReference type="Google" id="ProtNLM"/>
    </source>
</evidence>
<feature type="signal peptide" evidence="3">
    <location>
        <begin position="1"/>
        <end position="18"/>
    </location>
</feature>
<name>A0AAN7BPJ7_9PEZI</name>
<evidence type="ECO:0000313" key="5">
    <source>
        <dbReference type="Proteomes" id="UP001301958"/>
    </source>
</evidence>
<dbReference type="AlphaFoldDB" id="A0AAN7BPJ7"/>
<evidence type="ECO:0000256" key="2">
    <source>
        <dbReference type="SAM" id="Phobius"/>
    </source>
</evidence>
<keyword evidence="5" id="KW-1185">Reference proteome</keyword>
<feature type="compositionally biased region" description="Gly residues" evidence="1">
    <location>
        <begin position="278"/>
        <end position="291"/>
    </location>
</feature>
<keyword evidence="2" id="KW-0812">Transmembrane</keyword>
<feature type="region of interest" description="Disordered" evidence="1">
    <location>
        <begin position="247"/>
        <end position="300"/>
    </location>
</feature>
<dbReference type="EMBL" id="MU865335">
    <property type="protein sequence ID" value="KAK4227159.1"/>
    <property type="molecule type" value="Genomic_DNA"/>
</dbReference>
<reference evidence="4" key="1">
    <citation type="journal article" date="2023" name="Mol. Phylogenet. Evol.">
        <title>Genome-scale phylogeny and comparative genomics of the fungal order Sordariales.</title>
        <authorList>
            <person name="Hensen N."/>
            <person name="Bonometti L."/>
            <person name="Westerberg I."/>
            <person name="Brannstrom I.O."/>
            <person name="Guillou S."/>
            <person name="Cros-Aarteil S."/>
            <person name="Calhoun S."/>
            <person name="Haridas S."/>
            <person name="Kuo A."/>
            <person name="Mondo S."/>
            <person name="Pangilinan J."/>
            <person name="Riley R."/>
            <person name="LaButti K."/>
            <person name="Andreopoulos B."/>
            <person name="Lipzen A."/>
            <person name="Chen C."/>
            <person name="Yan M."/>
            <person name="Daum C."/>
            <person name="Ng V."/>
            <person name="Clum A."/>
            <person name="Steindorff A."/>
            <person name="Ohm R.A."/>
            <person name="Martin F."/>
            <person name="Silar P."/>
            <person name="Natvig D.O."/>
            <person name="Lalanne C."/>
            <person name="Gautier V."/>
            <person name="Ament-Velasquez S.L."/>
            <person name="Kruys A."/>
            <person name="Hutchinson M.I."/>
            <person name="Powell A.J."/>
            <person name="Barry K."/>
            <person name="Miller A.N."/>
            <person name="Grigoriev I.V."/>
            <person name="Debuchy R."/>
            <person name="Gladieux P."/>
            <person name="Hiltunen Thoren M."/>
            <person name="Johannesson H."/>
        </authorList>
    </citation>
    <scope>NUCLEOTIDE SEQUENCE</scope>
    <source>
        <strain evidence="4">CBS 990.96</strain>
    </source>
</reference>
<comment type="caution">
    <text evidence="4">The sequence shown here is derived from an EMBL/GenBank/DDBJ whole genome shotgun (WGS) entry which is preliminary data.</text>
</comment>
<gene>
    <name evidence="4" type="ORF">QBC38DRAFT_478470</name>
</gene>